<accession>A0ABW7H412</accession>
<feature type="signal peptide" evidence="1">
    <location>
        <begin position="1"/>
        <end position="22"/>
    </location>
</feature>
<feature type="chain" id="PRO_5047188562" evidence="1">
    <location>
        <begin position="23"/>
        <end position="564"/>
    </location>
</feature>
<feature type="domain" description="Amidohydrolase 3" evidence="2">
    <location>
        <begin position="73"/>
        <end position="560"/>
    </location>
</feature>
<keyword evidence="1" id="KW-0732">Signal</keyword>
<dbReference type="SUPFAM" id="SSF51556">
    <property type="entry name" value="Metallo-dependent hydrolases"/>
    <property type="match status" value="1"/>
</dbReference>
<organism evidence="3 4">
    <name type="scientific">Pelomonas baiyunensis</name>
    <dbReference type="NCBI Taxonomy" id="3299026"/>
    <lineage>
        <taxon>Bacteria</taxon>
        <taxon>Pseudomonadati</taxon>
        <taxon>Pseudomonadota</taxon>
        <taxon>Betaproteobacteria</taxon>
        <taxon>Burkholderiales</taxon>
        <taxon>Sphaerotilaceae</taxon>
        <taxon>Roseateles</taxon>
    </lineage>
</organism>
<dbReference type="SUPFAM" id="SSF51338">
    <property type="entry name" value="Composite domain of metallo-dependent hydrolases"/>
    <property type="match status" value="1"/>
</dbReference>
<sequence>MPIPRLLATAALLLLGGGSVFAQALLVHNARGLTLDERGRVIRFDAMQIGVDGRVQAIGKLGELPPGDLPRLDAGGRVLMPGLIDAHGHVLSLGAARRRLQLRDTTDLPAALAAVRAHAQARPQAAWLTGGGWNQATWQLGRFPTAAELDTAEAQRPVWLTRVDGHAGWANSRALQQAGITRTTPDPAGGRIERDAQGEPTGVLVDAAMGLVERHVPGDDRQEQAAQLDAAEAELLALGITTVHDAGISSDADDLLRERAAAGTLKLRVYGMARGSDGALMARLRSTGPQLDAGGADHGPLGGHYVLRAVKLFADGALGSRGAALLAPYSDAPESRGLLFRSDSELLGQMRAAAQAGFQVNVHAIGDAANRQVLAGFETLAREMGARSTRLRHRIEHAQVVAPSDLPRFARAQVLASVQPTHATSDMNMAEERVGPQRIQGAYAWQRLIKAGARLACGSDFPVEEPNPWAGLHAALTREDAAGKPIGGWYRQQTLQPVQALDCFTRAAAYAGHAEADLGSLTPGHRADFILLDRDPLTASPAALLKTRVLQTWVGGRQVHRLEP</sequence>
<dbReference type="Pfam" id="PF07969">
    <property type="entry name" value="Amidohydro_3"/>
    <property type="match status" value="1"/>
</dbReference>
<dbReference type="Gene3D" id="3.20.20.140">
    <property type="entry name" value="Metal-dependent hydrolases"/>
    <property type="match status" value="1"/>
</dbReference>
<keyword evidence="4" id="KW-1185">Reference proteome</keyword>
<proteinExistence type="predicted"/>
<dbReference type="EC" id="3.5.-.-" evidence="3"/>
<reference evidence="3 4" key="1">
    <citation type="submission" date="2024-08" db="EMBL/GenBank/DDBJ databases">
        <authorList>
            <person name="Lu H."/>
        </authorList>
    </citation>
    <scope>NUCLEOTIDE SEQUENCE [LARGE SCALE GENOMIC DNA]</scope>
    <source>
        <strain evidence="3 4">BYS87W</strain>
    </source>
</reference>
<dbReference type="Gene3D" id="2.30.40.10">
    <property type="entry name" value="Urease, subunit C, domain 1"/>
    <property type="match status" value="1"/>
</dbReference>
<dbReference type="CDD" id="cd01300">
    <property type="entry name" value="YtcJ_like"/>
    <property type="match status" value="1"/>
</dbReference>
<dbReference type="PANTHER" id="PTHR22642:SF2">
    <property type="entry name" value="PROTEIN LONG AFTER FAR-RED 3"/>
    <property type="match status" value="1"/>
</dbReference>
<dbReference type="GO" id="GO:0016787">
    <property type="term" value="F:hydrolase activity"/>
    <property type="evidence" value="ECO:0007669"/>
    <property type="project" value="UniProtKB-KW"/>
</dbReference>
<name>A0ABW7H412_9BURK</name>
<dbReference type="RefSeq" id="WP_394387218.1">
    <property type="nucleotide sequence ID" value="NZ_JBIGIB010000006.1"/>
</dbReference>
<evidence type="ECO:0000313" key="4">
    <source>
        <dbReference type="Proteomes" id="UP001606303"/>
    </source>
</evidence>
<evidence type="ECO:0000256" key="1">
    <source>
        <dbReference type="SAM" id="SignalP"/>
    </source>
</evidence>
<dbReference type="InterPro" id="IPR011059">
    <property type="entry name" value="Metal-dep_hydrolase_composite"/>
</dbReference>
<gene>
    <name evidence="3" type="ORF">ACG01O_20240</name>
</gene>
<protein>
    <submittedName>
        <fullName evidence="3">Amidohydrolase</fullName>
        <ecNumber evidence="3">3.5.-.-</ecNumber>
    </submittedName>
</protein>
<dbReference type="InterPro" id="IPR032466">
    <property type="entry name" value="Metal_Hydrolase"/>
</dbReference>
<evidence type="ECO:0000259" key="2">
    <source>
        <dbReference type="Pfam" id="PF07969"/>
    </source>
</evidence>
<evidence type="ECO:0000313" key="3">
    <source>
        <dbReference type="EMBL" id="MFG6468964.1"/>
    </source>
</evidence>
<dbReference type="InterPro" id="IPR013108">
    <property type="entry name" value="Amidohydro_3"/>
</dbReference>
<comment type="caution">
    <text evidence="3">The sequence shown here is derived from an EMBL/GenBank/DDBJ whole genome shotgun (WGS) entry which is preliminary data.</text>
</comment>
<dbReference type="EMBL" id="JBIGIB010000006">
    <property type="protein sequence ID" value="MFG6468964.1"/>
    <property type="molecule type" value="Genomic_DNA"/>
</dbReference>
<dbReference type="Proteomes" id="UP001606303">
    <property type="component" value="Unassembled WGS sequence"/>
</dbReference>
<dbReference type="InterPro" id="IPR033932">
    <property type="entry name" value="YtcJ-like"/>
</dbReference>
<dbReference type="PANTHER" id="PTHR22642">
    <property type="entry name" value="IMIDAZOLONEPROPIONASE"/>
    <property type="match status" value="1"/>
</dbReference>
<dbReference type="Gene3D" id="3.10.310.70">
    <property type="match status" value="1"/>
</dbReference>
<keyword evidence="3" id="KW-0378">Hydrolase</keyword>